<organism evidence="2 3">
    <name type="scientific">Neotamlana laminarinivorans</name>
    <dbReference type="NCBI Taxonomy" id="2883124"/>
    <lineage>
        <taxon>Bacteria</taxon>
        <taxon>Pseudomonadati</taxon>
        <taxon>Bacteroidota</taxon>
        <taxon>Flavobacteriia</taxon>
        <taxon>Flavobacteriales</taxon>
        <taxon>Flavobacteriaceae</taxon>
        <taxon>Neotamlana</taxon>
    </lineage>
</organism>
<gene>
    <name evidence="2" type="ORF">LG649_02025</name>
</gene>
<feature type="transmembrane region" description="Helical" evidence="1">
    <location>
        <begin position="54"/>
        <end position="75"/>
    </location>
</feature>
<dbReference type="EMBL" id="JAJAPW010000001">
    <property type="protein sequence ID" value="MCB4797602.1"/>
    <property type="molecule type" value="Genomic_DNA"/>
</dbReference>
<evidence type="ECO:0000256" key="1">
    <source>
        <dbReference type="SAM" id="Phobius"/>
    </source>
</evidence>
<dbReference type="AlphaFoldDB" id="A0A9X1HZN5"/>
<accession>A0A9X1HZN5</accession>
<name>A0A9X1HZN5_9FLAO</name>
<evidence type="ECO:0000313" key="2">
    <source>
        <dbReference type="EMBL" id="MCB4797602.1"/>
    </source>
</evidence>
<dbReference type="Proteomes" id="UP001139199">
    <property type="component" value="Unassembled WGS sequence"/>
</dbReference>
<sequence length="150" mass="18125">MGYMGFGMQKWIYNRNPRKKLFEKRRFHGLVNINNNFKEFLPKRKVDESSQNKIILYLIVFVGLFFTTTSISNFIDYSKKFEEYKMKQKENNNTKAFNFLIKSGKENLSNNKLQEAYYDFKLAEEIFPNHLTVQNLKNETFYMLCENENY</sequence>
<proteinExistence type="predicted"/>
<dbReference type="RefSeq" id="WP_226540391.1">
    <property type="nucleotide sequence ID" value="NZ_JAJAPW010000001.1"/>
</dbReference>
<keyword evidence="1" id="KW-1133">Transmembrane helix</keyword>
<keyword evidence="1" id="KW-0472">Membrane</keyword>
<protein>
    <submittedName>
        <fullName evidence="2">Uncharacterized protein</fullName>
    </submittedName>
</protein>
<comment type="caution">
    <text evidence="2">The sequence shown here is derived from an EMBL/GenBank/DDBJ whole genome shotgun (WGS) entry which is preliminary data.</text>
</comment>
<keyword evidence="3" id="KW-1185">Reference proteome</keyword>
<reference evidence="2" key="1">
    <citation type="submission" date="2021-10" db="EMBL/GenBank/DDBJ databases">
        <title>Tamlana sargassums sp. nov., and Tamlana laminarinivorans sp. nov., two new bacteria isolated from the brown alga.</title>
        <authorList>
            <person name="Li J."/>
        </authorList>
    </citation>
    <scope>NUCLEOTIDE SEQUENCE</scope>
    <source>
        <strain evidence="2">PT2-4</strain>
    </source>
</reference>
<evidence type="ECO:0000313" key="3">
    <source>
        <dbReference type="Proteomes" id="UP001139199"/>
    </source>
</evidence>
<keyword evidence="1" id="KW-0812">Transmembrane</keyword>